<dbReference type="InterPro" id="IPR001347">
    <property type="entry name" value="SIS_dom"/>
</dbReference>
<dbReference type="Gene3D" id="3.40.50.10490">
    <property type="entry name" value="Glucose-6-phosphate isomerase like protein, domain 1"/>
    <property type="match status" value="1"/>
</dbReference>
<feature type="domain" description="SIS" evidence="1">
    <location>
        <begin position="36"/>
        <end position="179"/>
    </location>
</feature>
<dbReference type="Proteomes" id="UP000219972">
    <property type="component" value="Unassembled WGS sequence"/>
</dbReference>
<protein>
    <submittedName>
        <fullName evidence="2">Sugar isomerase</fullName>
    </submittedName>
</protein>
<dbReference type="InterPro" id="IPR050986">
    <property type="entry name" value="GutQ/KpsF_isomerases"/>
</dbReference>
<dbReference type="Pfam" id="PF01380">
    <property type="entry name" value="SIS"/>
    <property type="match status" value="1"/>
</dbReference>
<dbReference type="InterPro" id="IPR046348">
    <property type="entry name" value="SIS_dom_sf"/>
</dbReference>
<gene>
    <name evidence="2" type="ORF">CO662_22950</name>
</gene>
<dbReference type="RefSeq" id="WP_097544095.1">
    <property type="nucleotide sequence ID" value="NZ_NWSK01000026.1"/>
</dbReference>
<dbReference type="EMBL" id="NWSL01000015">
    <property type="protein sequence ID" value="PDS49652.1"/>
    <property type="molecule type" value="Genomic_DNA"/>
</dbReference>
<evidence type="ECO:0000313" key="3">
    <source>
        <dbReference type="Proteomes" id="UP000219972"/>
    </source>
</evidence>
<dbReference type="PANTHER" id="PTHR42745">
    <property type="match status" value="1"/>
</dbReference>
<sequence length="209" mass="21598">MQSEHEWIGRAKQVIRANATAILGTLEGVDETFLAVAKKFIECKGKILVTGSGTSGAIASRAAHLLSVGGTPAFYLPPADGLHGGLGVLQSNDLVLALSKGGSSDELNEFCNRAKTLCAGLISITADATSPLALMSDHVIKLTLPADSDLGAVVATGSSLATAAVTDALVEVCRAARGYGWDRLLFTHPSGAVGRDAEDSLKRLQIVED</sequence>
<comment type="caution">
    <text evidence="2">The sequence shown here is derived from an EMBL/GenBank/DDBJ whole genome shotgun (WGS) entry which is preliminary data.</text>
</comment>
<dbReference type="SUPFAM" id="SSF53697">
    <property type="entry name" value="SIS domain"/>
    <property type="match status" value="1"/>
</dbReference>
<dbReference type="PANTHER" id="PTHR42745:SF1">
    <property type="entry name" value="ARABINOSE 5-PHOSPHATE ISOMERASE KDSD"/>
    <property type="match status" value="1"/>
</dbReference>
<proteinExistence type="predicted"/>
<dbReference type="GO" id="GO:0016853">
    <property type="term" value="F:isomerase activity"/>
    <property type="evidence" value="ECO:0007669"/>
    <property type="project" value="UniProtKB-KW"/>
</dbReference>
<keyword evidence="3" id="KW-1185">Reference proteome</keyword>
<organism evidence="2 3">
    <name type="scientific">Rhizobium anhuiense</name>
    <dbReference type="NCBI Taxonomy" id="1184720"/>
    <lineage>
        <taxon>Bacteria</taxon>
        <taxon>Pseudomonadati</taxon>
        <taxon>Pseudomonadota</taxon>
        <taxon>Alphaproteobacteria</taxon>
        <taxon>Hyphomicrobiales</taxon>
        <taxon>Rhizobiaceae</taxon>
        <taxon>Rhizobium/Agrobacterium group</taxon>
        <taxon>Rhizobium</taxon>
    </lineage>
</organism>
<name>A0ABX4J5S6_9HYPH</name>
<dbReference type="PROSITE" id="PS51464">
    <property type="entry name" value="SIS"/>
    <property type="match status" value="1"/>
</dbReference>
<evidence type="ECO:0000313" key="2">
    <source>
        <dbReference type="EMBL" id="PDS49652.1"/>
    </source>
</evidence>
<evidence type="ECO:0000259" key="1">
    <source>
        <dbReference type="PROSITE" id="PS51464"/>
    </source>
</evidence>
<accession>A0ABX4J5S6</accession>
<reference evidence="2 3" key="1">
    <citation type="submission" date="2017-09" db="EMBL/GenBank/DDBJ databases">
        <title>Comparative genomics of rhizobia isolated from Phaseolus vulgaris in China.</title>
        <authorList>
            <person name="Tong W."/>
        </authorList>
    </citation>
    <scope>NUCLEOTIDE SEQUENCE [LARGE SCALE GENOMIC DNA]</scope>
    <source>
        <strain evidence="2 3">Y27</strain>
    </source>
</reference>
<keyword evidence="2" id="KW-0413">Isomerase</keyword>